<dbReference type="InterPro" id="IPR036617">
    <property type="entry name" value="BAF_sf"/>
</dbReference>
<accession>C3XXK8</accession>
<dbReference type="InParanoid" id="C3XXK8"/>
<reference evidence="1" key="1">
    <citation type="journal article" date="2008" name="Nature">
        <title>The amphioxus genome and the evolution of the chordate karyotype.</title>
        <authorList>
            <consortium name="US DOE Joint Genome Institute (JGI-PGF)"/>
            <person name="Putnam N.H."/>
            <person name="Butts T."/>
            <person name="Ferrier D.E.K."/>
            <person name="Furlong R.F."/>
            <person name="Hellsten U."/>
            <person name="Kawashima T."/>
            <person name="Robinson-Rechavi M."/>
            <person name="Shoguchi E."/>
            <person name="Terry A."/>
            <person name="Yu J.-K."/>
            <person name="Benito-Gutierrez E.L."/>
            <person name="Dubchak I."/>
            <person name="Garcia-Fernandez J."/>
            <person name="Gibson-Brown J.J."/>
            <person name="Grigoriev I.V."/>
            <person name="Horton A.C."/>
            <person name="de Jong P.J."/>
            <person name="Jurka J."/>
            <person name="Kapitonov V.V."/>
            <person name="Kohara Y."/>
            <person name="Kuroki Y."/>
            <person name="Lindquist E."/>
            <person name="Lucas S."/>
            <person name="Osoegawa K."/>
            <person name="Pennacchio L.A."/>
            <person name="Salamov A.A."/>
            <person name="Satou Y."/>
            <person name="Sauka-Spengler T."/>
            <person name="Schmutz J."/>
            <person name="Shin-I T."/>
            <person name="Toyoda A."/>
            <person name="Bronner-Fraser M."/>
            <person name="Fujiyama A."/>
            <person name="Holland L.Z."/>
            <person name="Holland P.W.H."/>
            <person name="Satoh N."/>
            <person name="Rokhsar D.S."/>
        </authorList>
    </citation>
    <scope>NUCLEOTIDE SEQUENCE [LARGE SCALE GENOMIC DNA]</scope>
    <source>
        <strain evidence="1">S238N-H82</strain>
        <tissue evidence="1">Testes</tissue>
    </source>
</reference>
<dbReference type="Gene3D" id="1.10.150.40">
    <property type="entry name" value="Barrier-to-autointegration factor, BAF"/>
    <property type="match status" value="1"/>
</dbReference>
<dbReference type="EMBL" id="GG666471">
    <property type="protein sequence ID" value="EEN67468.1"/>
    <property type="molecule type" value="Genomic_DNA"/>
</dbReference>
<organism>
    <name type="scientific">Branchiostoma floridae</name>
    <name type="common">Florida lancelet</name>
    <name type="synonym">Amphioxus</name>
    <dbReference type="NCBI Taxonomy" id="7739"/>
    <lineage>
        <taxon>Eukaryota</taxon>
        <taxon>Metazoa</taxon>
        <taxon>Chordata</taxon>
        <taxon>Cephalochordata</taxon>
        <taxon>Leptocardii</taxon>
        <taxon>Amphioxiformes</taxon>
        <taxon>Branchiostomatidae</taxon>
        <taxon>Branchiostoma</taxon>
    </lineage>
</organism>
<proteinExistence type="predicted"/>
<name>C3XXK8_BRAFL</name>
<dbReference type="GO" id="GO:0003677">
    <property type="term" value="F:DNA binding"/>
    <property type="evidence" value="ECO:0007669"/>
    <property type="project" value="InterPro"/>
</dbReference>
<dbReference type="AlphaFoldDB" id="C3XXK8"/>
<protein>
    <submittedName>
        <fullName evidence="1">Uncharacterized protein</fullName>
    </submittedName>
</protein>
<gene>
    <name evidence="1" type="ORF">BRAFLDRAFT_63909</name>
</gene>
<evidence type="ECO:0000313" key="1">
    <source>
        <dbReference type="EMBL" id="EEN67468.1"/>
    </source>
</evidence>
<sequence>MAEGSSLDSFKQLESVLDAIIEEKVASHVQDIRAEQQELRETVKRLESERISPKKAIDLMDKFIFLNGDEIGFKKWLIEHGAKDHHAGTTYCAIKEKLKKIVLKKNVPNQTEN</sequence>